<reference evidence="1 2" key="1">
    <citation type="submission" date="2018-10" db="EMBL/GenBank/DDBJ databases">
        <title>Genomic Encyclopedia of Type Strains, Phase IV (KMG-IV): sequencing the most valuable type-strain genomes for metagenomic binning, comparative biology and taxonomic classification.</title>
        <authorList>
            <person name="Goeker M."/>
        </authorList>
    </citation>
    <scope>NUCLEOTIDE SEQUENCE [LARGE SCALE GENOMIC DNA]</scope>
    <source>
        <strain evidence="1 2">DSM 12769</strain>
    </source>
</reference>
<dbReference type="RefSeq" id="WP_121442483.1">
    <property type="nucleotide sequence ID" value="NZ_RCDA01000002.1"/>
</dbReference>
<proteinExistence type="predicted"/>
<sequence>MTTVTLTPAARDWVQRHGGALTLRASPQHGCCGGHAAVPMAEARVPEAREDYAVLVVEGVTVYLANALSEGPYQVDLEGIWRWKRLVVEGAVSPWRPASPGTTDRQ</sequence>
<protein>
    <recommendedName>
        <fullName evidence="3">Fe-S cluster assembly iron-binding protein IscA</fullName>
    </recommendedName>
</protein>
<dbReference type="OrthoDB" id="6166645at2"/>
<accession>A0A498BYC9</accession>
<comment type="caution">
    <text evidence="1">The sequence shown here is derived from an EMBL/GenBank/DDBJ whole genome shotgun (WGS) entry which is preliminary data.</text>
</comment>
<dbReference type="EMBL" id="RCDA01000002">
    <property type="protein sequence ID" value="RLK48854.1"/>
    <property type="molecule type" value="Genomic_DNA"/>
</dbReference>
<dbReference type="Proteomes" id="UP000275461">
    <property type="component" value="Unassembled WGS sequence"/>
</dbReference>
<dbReference type="InterPro" id="IPR049744">
    <property type="entry name" value="CC/Se_fam"/>
</dbReference>
<gene>
    <name evidence="1" type="ORF">DFR31_1969</name>
</gene>
<dbReference type="AlphaFoldDB" id="A0A498BYC9"/>
<dbReference type="NCBIfam" id="NF041239">
    <property type="entry name" value="Moor_selen_rel"/>
    <property type="match status" value="1"/>
</dbReference>
<keyword evidence="2" id="KW-1185">Reference proteome</keyword>
<evidence type="ECO:0008006" key="3">
    <source>
        <dbReference type="Google" id="ProtNLM"/>
    </source>
</evidence>
<evidence type="ECO:0000313" key="1">
    <source>
        <dbReference type="EMBL" id="RLK48854.1"/>
    </source>
</evidence>
<name>A0A498BYC9_9GAMM</name>
<organism evidence="1 2">
    <name type="scientific">Alkalispirillum mobile</name>
    <dbReference type="NCBI Taxonomy" id="85925"/>
    <lineage>
        <taxon>Bacteria</taxon>
        <taxon>Pseudomonadati</taxon>
        <taxon>Pseudomonadota</taxon>
        <taxon>Gammaproteobacteria</taxon>
        <taxon>Chromatiales</taxon>
        <taxon>Ectothiorhodospiraceae</taxon>
        <taxon>Alkalispirillum</taxon>
    </lineage>
</organism>
<evidence type="ECO:0000313" key="2">
    <source>
        <dbReference type="Proteomes" id="UP000275461"/>
    </source>
</evidence>